<keyword evidence="3" id="KW-1185">Reference proteome</keyword>
<dbReference type="EMBL" id="JAEHOE010000022">
    <property type="protein sequence ID" value="KAG2495767.1"/>
    <property type="molecule type" value="Genomic_DNA"/>
</dbReference>
<protein>
    <submittedName>
        <fullName evidence="2">Uncharacterized protein</fullName>
    </submittedName>
</protein>
<name>A0A835Y3E5_9CHLO</name>
<evidence type="ECO:0000313" key="2">
    <source>
        <dbReference type="EMBL" id="KAG2495767.1"/>
    </source>
</evidence>
<organism evidence="2 3">
    <name type="scientific">Edaphochlamys debaryana</name>
    <dbReference type="NCBI Taxonomy" id="47281"/>
    <lineage>
        <taxon>Eukaryota</taxon>
        <taxon>Viridiplantae</taxon>
        <taxon>Chlorophyta</taxon>
        <taxon>core chlorophytes</taxon>
        <taxon>Chlorophyceae</taxon>
        <taxon>CS clade</taxon>
        <taxon>Chlamydomonadales</taxon>
        <taxon>Chlamydomonadales incertae sedis</taxon>
        <taxon>Edaphochlamys</taxon>
    </lineage>
</organism>
<feature type="compositionally biased region" description="Acidic residues" evidence="1">
    <location>
        <begin position="41"/>
        <end position="54"/>
    </location>
</feature>
<evidence type="ECO:0000256" key="1">
    <source>
        <dbReference type="SAM" id="MobiDB-lite"/>
    </source>
</evidence>
<proteinExistence type="predicted"/>
<feature type="region of interest" description="Disordered" evidence="1">
    <location>
        <begin position="26"/>
        <end position="68"/>
    </location>
</feature>
<dbReference type="AlphaFoldDB" id="A0A835Y3E5"/>
<comment type="caution">
    <text evidence="2">The sequence shown here is derived from an EMBL/GenBank/DDBJ whole genome shotgun (WGS) entry which is preliminary data.</text>
</comment>
<reference evidence="2" key="1">
    <citation type="journal article" date="2020" name="bioRxiv">
        <title>Comparative genomics of Chlamydomonas.</title>
        <authorList>
            <person name="Craig R.J."/>
            <person name="Hasan A.R."/>
            <person name="Ness R.W."/>
            <person name="Keightley P.D."/>
        </authorList>
    </citation>
    <scope>NUCLEOTIDE SEQUENCE</scope>
    <source>
        <strain evidence="2">CCAP 11/70</strain>
    </source>
</reference>
<gene>
    <name evidence="2" type="ORF">HYH03_006012</name>
</gene>
<sequence length="68" mass="7633">MADFSDQSLGEQLAWFDGDVDKLTGYHNGAIDEYGAPIERDEPDEAPEVEQDVEPDVKDPDVDYDNDE</sequence>
<evidence type="ECO:0000313" key="3">
    <source>
        <dbReference type="Proteomes" id="UP000612055"/>
    </source>
</evidence>
<accession>A0A835Y3E5</accession>
<dbReference type="Proteomes" id="UP000612055">
    <property type="component" value="Unassembled WGS sequence"/>
</dbReference>